<dbReference type="Proteomes" id="UP000005850">
    <property type="component" value="Chromosome"/>
</dbReference>
<protein>
    <submittedName>
        <fullName evidence="1">Uncharacterized protein</fullName>
    </submittedName>
</protein>
<keyword evidence="2" id="KW-1185">Reference proteome</keyword>
<name>A0A075QYC8_BRELA</name>
<gene>
    <name evidence="1" type="ORF">BRLA_c010120</name>
</gene>
<proteinExistence type="predicted"/>
<accession>A0A075QYC8</accession>
<reference evidence="1 2" key="1">
    <citation type="journal article" date="2011" name="J. Bacteriol.">
        <title>Genome sequence of Brevibacillus laterosporus LMG 15441, a pathogen of invertebrates.</title>
        <authorList>
            <person name="Djukic M."/>
            <person name="Poehlein A."/>
            <person name="Thurmer A."/>
            <person name="Daniel R."/>
        </authorList>
    </citation>
    <scope>NUCLEOTIDE SEQUENCE [LARGE SCALE GENOMIC DNA]</scope>
    <source>
        <strain evidence="1 2">LMG 15441</strain>
    </source>
</reference>
<organism evidence="1 2">
    <name type="scientific">Brevibacillus laterosporus LMG 15441</name>
    <dbReference type="NCBI Taxonomy" id="1042163"/>
    <lineage>
        <taxon>Bacteria</taxon>
        <taxon>Bacillati</taxon>
        <taxon>Bacillota</taxon>
        <taxon>Bacilli</taxon>
        <taxon>Bacillales</taxon>
        <taxon>Paenibacillaceae</taxon>
        <taxon>Brevibacillus</taxon>
    </lineage>
</organism>
<dbReference type="AlphaFoldDB" id="A0A075QYC8"/>
<dbReference type="HOGENOM" id="CLU_3041062_0_0_9"/>
<evidence type="ECO:0000313" key="1">
    <source>
        <dbReference type="EMBL" id="AIG25352.1"/>
    </source>
</evidence>
<dbReference type="RefSeq" id="WP_003335126.1">
    <property type="nucleotide sequence ID" value="NZ_CP007806.1"/>
</dbReference>
<dbReference type="EMBL" id="CP007806">
    <property type="protein sequence ID" value="AIG25352.1"/>
    <property type="molecule type" value="Genomic_DNA"/>
</dbReference>
<dbReference type="KEGG" id="blr:BRLA_c010120"/>
<evidence type="ECO:0000313" key="2">
    <source>
        <dbReference type="Proteomes" id="UP000005850"/>
    </source>
</evidence>
<sequence>MKKQTWNRTIFMVTVSLLTTSMITIGPEVTYASKGQASSIGAVLLRWLSLTGSI</sequence>